<evidence type="ECO:0000313" key="1">
    <source>
        <dbReference type="EMBL" id="PRP66182.1"/>
    </source>
</evidence>
<dbReference type="OrthoDB" id="9783700at2"/>
<proteinExistence type="predicted"/>
<dbReference type="SUPFAM" id="SSF50969">
    <property type="entry name" value="YVTN repeat-like/Quinoprotein amine dehydrogenase"/>
    <property type="match status" value="1"/>
</dbReference>
<dbReference type="InterPro" id="IPR007788">
    <property type="entry name" value="QCT"/>
</dbReference>
<dbReference type="AlphaFoldDB" id="A0A2S9WRS5"/>
<accession>A0A2S9WRS5</accession>
<dbReference type="Proteomes" id="UP000239532">
    <property type="component" value="Unassembled WGS sequence"/>
</dbReference>
<reference evidence="1 2" key="1">
    <citation type="submission" date="2016-11" db="EMBL/GenBank/DDBJ databases">
        <title>Trade-off between light-utilization and light-protection in marine flavobacteria.</title>
        <authorList>
            <person name="Kumagai Y."/>
        </authorList>
    </citation>
    <scope>NUCLEOTIDE SEQUENCE [LARGE SCALE GENOMIC DNA]</scope>
    <source>
        <strain evidence="1 2">JCM 17109</strain>
    </source>
</reference>
<sequence>MNWKYCVLVAFVALSLSSCKTELDRFKSNYSLEITNEKNNWSDDDTVQISLVDDASMGADSIVWYQNARKLEDAEGNTLSRKLTNQPLGTLTYKAVVYRNNMVATAATSINRMNPAAPKIYNYNIVNTYPHDESAYTQGLEFHNGKLYESTGQYGESDVRITQVETGEVLEKKELGKDIFAEGLTILDDKVYQLTWRSRFGYVYDLNLNETDTFKYNQSKEGWGLCNDGEFLYKSDGSDKIWKLDPDTYEELEYIQIVSNKKTFEKINELEYVDGKIYANIYQENAVFILDPKTGALEGVLNMTTLKDQIPNWDKEDNVLNGIAYDKSTNRLFVTGKRWHKMFEIEITE</sequence>
<dbReference type="InterPro" id="IPR011044">
    <property type="entry name" value="Quino_amine_DH_bsu"/>
</dbReference>
<comment type="caution">
    <text evidence="1">The sequence shown here is derived from an EMBL/GenBank/DDBJ whole genome shotgun (WGS) entry which is preliminary data.</text>
</comment>
<dbReference type="GO" id="GO:0016603">
    <property type="term" value="F:glutaminyl-peptide cyclotransferase activity"/>
    <property type="evidence" value="ECO:0007669"/>
    <property type="project" value="InterPro"/>
</dbReference>
<dbReference type="Gene3D" id="2.130.10.10">
    <property type="entry name" value="YVTN repeat-like/Quinoprotein amine dehydrogenase"/>
    <property type="match status" value="1"/>
</dbReference>
<organism evidence="1 2">
    <name type="scientific">Nonlabens agnitus</name>
    <dbReference type="NCBI Taxonomy" id="870484"/>
    <lineage>
        <taxon>Bacteria</taxon>
        <taxon>Pseudomonadati</taxon>
        <taxon>Bacteroidota</taxon>
        <taxon>Flavobacteriia</taxon>
        <taxon>Flavobacteriales</taxon>
        <taxon>Flavobacteriaceae</taxon>
        <taxon>Nonlabens</taxon>
    </lineage>
</organism>
<dbReference type="PROSITE" id="PS51257">
    <property type="entry name" value="PROKAR_LIPOPROTEIN"/>
    <property type="match status" value="1"/>
</dbReference>
<protein>
    <submittedName>
        <fullName evidence="1">Glutamine cyclotransferase</fullName>
    </submittedName>
</protein>
<gene>
    <name evidence="1" type="ORF">BST86_03285</name>
</gene>
<keyword evidence="1" id="KW-0808">Transferase</keyword>
<evidence type="ECO:0000313" key="2">
    <source>
        <dbReference type="Proteomes" id="UP000239532"/>
    </source>
</evidence>
<dbReference type="PANTHER" id="PTHR31270:SF1">
    <property type="entry name" value="GLUTAMINYL-PEPTIDE CYCLOTRANSFERASE"/>
    <property type="match status" value="1"/>
</dbReference>
<dbReference type="PANTHER" id="PTHR31270">
    <property type="entry name" value="GLUTAMINYL-PEPTIDE CYCLOTRANSFERASE"/>
    <property type="match status" value="1"/>
</dbReference>
<dbReference type="InterPro" id="IPR015943">
    <property type="entry name" value="WD40/YVTN_repeat-like_dom_sf"/>
</dbReference>
<keyword evidence="2" id="KW-1185">Reference proteome</keyword>
<dbReference type="EMBL" id="MQUC01000003">
    <property type="protein sequence ID" value="PRP66182.1"/>
    <property type="molecule type" value="Genomic_DNA"/>
</dbReference>
<dbReference type="Pfam" id="PF05096">
    <property type="entry name" value="Glu_cyclase_2"/>
    <property type="match status" value="1"/>
</dbReference>
<name>A0A2S9WRS5_9FLAO</name>